<name>A0A914C7R9_9BILA</name>
<dbReference type="GO" id="GO:0051016">
    <property type="term" value="P:barbed-end actin filament capping"/>
    <property type="evidence" value="ECO:0007669"/>
    <property type="project" value="TreeGrafter"/>
</dbReference>
<dbReference type="PANTHER" id="PTHR11977:SF51">
    <property type="entry name" value="PROTEIN FLIGHTLESS-1 HOMOLOG"/>
    <property type="match status" value="1"/>
</dbReference>
<proteinExistence type="predicted"/>
<dbReference type="CDD" id="cd11280">
    <property type="entry name" value="gelsolin_like"/>
    <property type="match status" value="1"/>
</dbReference>
<dbReference type="Pfam" id="PF00626">
    <property type="entry name" value="Gelsolin"/>
    <property type="match status" value="5"/>
</dbReference>
<dbReference type="InterPro" id="IPR007123">
    <property type="entry name" value="Gelsolin-like_dom"/>
</dbReference>
<keyword evidence="5" id="KW-1185">Reference proteome</keyword>
<feature type="domain" description="Gelsolin-like" evidence="4">
    <location>
        <begin position="520"/>
        <end position="594"/>
    </location>
</feature>
<evidence type="ECO:0000256" key="1">
    <source>
        <dbReference type="ARBA" id="ARBA00022614"/>
    </source>
</evidence>
<dbReference type="GO" id="GO:0005634">
    <property type="term" value="C:nucleus"/>
    <property type="evidence" value="ECO:0007669"/>
    <property type="project" value="TreeGrafter"/>
</dbReference>
<dbReference type="GO" id="GO:0051014">
    <property type="term" value="P:actin filament severing"/>
    <property type="evidence" value="ECO:0007669"/>
    <property type="project" value="TreeGrafter"/>
</dbReference>
<keyword evidence="1" id="KW-0433">Leucine-rich repeat</keyword>
<dbReference type="CDD" id="cd11291">
    <property type="entry name" value="gelsolin_S6_like"/>
    <property type="match status" value="1"/>
</dbReference>
<dbReference type="GO" id="GO:0005546">
    <property type="term" value="F:phosphatidylinositol-4,5-bisphosphate binding"/>
    <property type="evidence" value="ECO:0007669"/>
    <property type="project" value="TreeGrafter"/>
</dbReference>
<evidence type="ECO:0000256" key="2">
    <source>
        <dbReference type="ARBA" id="ARBA00022737"/>
    </source>
</evidence>
<dbReference type="WBParaSite" id="ACRNAN_Path_520.g1973.t1">
    <property type="protein sequence ID" value="ACRNAN_Path_520.g1973.t1"/>
    <property type="gene ID" value="ACRNAN_Path_520.g1973"/>
</dbReference>
<dbReference type="GO" id="GO:0030239">
    <property type="term" value="P:myofibril assembly"/>
    <property type="evidence" value="ECO:0007669"/>
    <property type="project" value="TreeGrafter"/>
</dbReference>
<feature type="region of interest" description="Disordered" evidence="3">
    <location>
        <begin position="1078"/>
        <end position="1100"/>
    </location>
</feature>
<evidence type="ECO:0000313" key="5">
    <source>
        <dbReference type="Proteomes" id="UP000887540"/>
    </source>
</evidence>
<feature type="compositionally biased region" description="Low complexity" evidence="3">
    <location>
        <begin position="404"/>
        <end position="422"/>
    </location>
</feature>
<feature type="domain" description="Gelsolin-like" evidence="4">
    <location>
        <begin position="1313"/>
        <end position="1374"/>
    </location>
</feature>
<dbReference type="Gene3D" id="3.40.20.10">
    <property type="entry name" value="Severin"/>
    <property type="match status" value="6"/>
</dbReference>
<dbReference type="CDD" id="cd11288">
    <property type="entry name" value="gelsolin_S5_like"/>
    <property type="match status" value="1"/>
</dbReference>
<dbReference type="CDD" id="cd11290">
    <property type="entry name" value="gelsolin_S1_like"/>
    <property type="match status" value="1"/>
</dbReference>
<dbReference type="Gene3D" id="3.80.10.10">
    <property type="entry name" value="Ribonuclease Inhibitor"/>
    <property type="match status" value="3"/>
</dbReference>
<dbReference type="InterPro" id="IPR003591">
    <property type="entry name" value="Leu-rich_rpt_typical-subtyp"/>
</dbReference>
<dbReference type="GO" id="GO:0005737">
    <property type="term" value="C:cytoplasm"/>
    <property type="evidence" value="ECO:0007669"/>
    <property type="project" value="TreeGrafter"/>
</dbReference>
<dbReference type="InterPro" id="IPR001611">
    <property type="entry name" value="Leu-rich_rpt"/>
</dbReference>
<dbReference type="InterPro" id="IPR007122">
    <property type="entry name" value="Villin/Gelsolin"/>
</dbReference>
<dbReference type="Pfam" id="PF13855">
    <property type="entry name" value="LRR_8"/>
    <property type="match status" value="2"/>
</dbReference>
<evidence type="ECO:0000259" key="4">
    <source>
        <dbReference type="Pfam" id="PF00626"/>
    </source>
</evidence>
<feature type="domain" description="Gelsolin-like" evidence="4">
    <location>
        <begin position="1202"/>
        <end position="1280"/>
    </location>
</feature>
<dbReference type="InterPro" id="IPR032675">
    <property type="entry name" value="LRR_dom_sf"/>
</dbReference>
<evidence type="ECO:0000256" key="3">
    <source>
        <dbReference type="SAM" id="MobiDB-lite"/>
    </source>
</evidence>
<dbReference type="SMART" id="SM00369">
    <property type="entry name" value="LRR_TYP"/>
    <property type="match status" value="9"/>
</dbReference>
<feature type="domain" description="Gelsolin-like" evidence="4">
    <location>
        <begin position="730"/>
        <end position="797"/>
    </location>
</feature>
<dbReference type="PANTHER" id="PTHR11977">
    <property type="entry name" value="VILLIN"/>
    <property type="match status" value="1"/>
</dbReference>
<dbReference type="SUPFAM" id="SSF52058">
    <property type="entry name" value="L domain-like"/>
    <property type="match status" value="2"/>
</dbReference>
<organism evidence="5 6">
    <name type="scientific">Acrobeloides nanus</name>
    <dbReference type="NCBI Taxonomy" id="290746"/>
    <lineage>
        <taxon>Eukaryota</taxon>
        <taxon>Metazoa</taxon>
        <taxon>Ecdysozoa</taxon>
        <taxon>Nematoda</taxon>
        <taxon>Chromadorea</taxon>
        <taxon>Rhabditida</taxon>
        <taxon>Tylenchina</taxon>
        <taxon>Cephalobomorpha</taxon>
        <taxon>Cephaloboidea</taxon>
        <taxon>Cephalobidae</taxon>
        <taxon>Acrobeloides</taxon>
    </lineage>
</organism>
<dbReference type="PRINTS" id="PR00597">
    <property type="entry name" value="GELSOLIN"/>
</dbReference>
<sequence length="1405" mass="162262">MSTGVLPFVRGIDFSRNDFSGNRFPKEVAQCTQMTWLKLNRAQLERVPDELSRLSNLEHLQMVRNKLSNVHGELSDLPHLRSVIVRQNQIKTSGIPTDIFRMKDLTIIDFSHNSLRDVPSNLEYAKCAIVLNLSHNNIESVPTQVFSNLIDLIHLDLSNNKLDNLPPQMRRLINLQVLKLSNNPMTHFQLKSLPSFKFLRVLHLRNTNRTLNNMPPSYEEFENLTEIDLAMNDLPSVPDGVLKLKRLRKLDVSHNKITKMEFPEGSMELLETLNVSDNALTVLPDGIIRCLKLQKLYASYNKLTFEGLPSGIGKLIQLQVVYLSYNNLELIPEGISRCVKLQRLKLDNNKLITLPEGIYLLPDLKELDVHNNDDIVMPPKPLDKQKAMAFYNIDFSLQNQLKLAGQSPGSSSSSVPSSSAVQKDLIQRRKDFIRRRRYQADQDNASKVIQGMTKIAKVGRESIDEETFLGSRPAISWKDKMEKQKPRLDYSDVFDEDVGEGEGLWVWEIENFYPSLLDAAFHGHFYESDCYLLLKTTKEPSGNFSHAIYYWIGEKTTLDKGMCAAVHAVNLRNYLGASCRTVREEMNDESDEFLELFHEEIVYIEGARTQSGFYTVEKPTFQTRLYRASVSTTQVEMEPVPITVANKVRLFAVKLNKKDRKSKAEIESCNQMKTPPEFWIALTGSPNPPEEPIVEHVPLDFVPERKKLYQVQIGMGFIELPQVEYKNGILRQKMLQTKCVYILECTSDIFLWIGKRANRLLKMAGHKMVTELHKMLERPEYTQISRETEGEESTMFRSKFIGWDDIVPFDYTMTADTVQRRGADVKDRKSKAEIESCNQMKTPPEFWIALTGSPNPPEEPIVEHVPLDFVPERKKLYQVQIGMGFIELPQVEYKNGILRQKMLQTKCVYILECTSDIFLWIGKRANRLLKMAGHKMVTELHKMLERPEYTQISRETEGEESTMFRSKFIGWDDIVPFDYTMTADTVQRRGADVKVIMERDKMKTDLVSLFLDRLPPMCHEDADQMIEECNEDLEVIEPFVLEGKKFVRLPKNEFGIFYTTDCYVFLCRYYVINEEEEETSDQEDLDGGSENGDASVEKKSEGEKVDDFKCVVYFWQGRDANNMGWLHFTFSLQKKFENLFKDKLEVVRMYQQQENHKFLSHFKKKFVIRRGRRNLTLNLGGRWPELFQMRANGSAVCTRTIQVDARAEKLNSAFCYILRYPLPVPDENGTAGNIFVWLGSKSDPYFHPIADEVARELICRGDDDFHIEVIKEGDEPEMFWQGLGGKKAYDTNADFMNYTRLFRCTNDKGFFSVSEKTVDFCQDDLDDEDVMIVDTGEIVFLWMGSKASEVELKLAYKAAQVYVGHMQMKQPDRPRKLMASLKGHESKRFTRLFHGWSKHRVPAGD</sequence>
<accession>A0A914C7R9</accession>
<dbReference type="GO" id="GO:0051015">
    <property type="term" value="F:actin filament binding"/>
    <property type="evidence" value="ECO:0007669"/>
    <property type="project" value="InterPro"/>
</dbReference>
<feature type="region of interest" description="Disordered" evidence="3">
    <location>
        <begin position="404"/>
        <end position="423"/>
    </location>
</feature>
<dbReference type="Proteomes" id="UP000887540">
    <property type="component" value="Unplaced"/>
</dbReference>
<dbReference type="SMART" id="SM00262">
    <property type="entry name" value="GEL"/>
    <property type="match status" value="6"/>
</dbReference>
<dbReference type="GO" id="GO:0015629">
    <property type="term" value="C:actin cytoskeleton"/>
    <property type="evidence" value="ECO:0007669"/>
    <property type="project" value="TreeGrafter"/>
</dbReference>
<evidence type="ECO:0000313" key="6">
    <source>
        <dbReference type="WBParaSite" id="ACRNAN_Path_520.g1973.t1"/>
    </source>
</evidence>
<dbReference type="InterPro" id="IPR029006">
    <property type="entry name" value="ADF-H/Gelsolin-like_dom_sf"/>
</dbReference>
<protein>
    <submittedName>
        <fullName evidence="6">Gelsolin-like domain-containing protein</fullName>
    </submittedName>
</protein>
<dbReference type="FunFam" id="3.40.20.10:FF:000034">
    <property type="entry name" value="protein flightless-1 homolog isoform X1"/>
    <property type="match status" value="1"/>
</dbReference>
<dbReference type="CDD" id="cd11292">
    <property type="entry name" value="gelsolin_S3_like"/>
    <property type="match status" value="2"/>
</dbReference>
<dbReference type="SUPFAM" id="SSF55753">
    <property type="entry name" value="Actin depolymerizing proteins"/>
    <property type="match status" value="6"/>
</dbReference>
<dbReference type="SMART" id="SM00365">
    <property type="entry name" value="LRR_SD22"/>
    <property type="match status" value="5"/>
</dbReference>
<dbReference type="PROSITE" id="PS51450">
    <property type="entry name" value="LRR"/>
    <property type="match status" value="3"/>
</dbReference>
<reference evidence="6" key="1">
    <citation type="submission" date="2022-11" db="UniProtKB">
        <authorList>
            <consortium name="WormBaseParasite"/>
        </authorList>
    </citation>
    <scope>IDENTIFICATION</scope>
</reference>
<feature type="domain" description="Gelsolin-like" evidence="4">
    <location>
        <begin position="898"/>
        <end position="965"/>
    </location>
</feature>
<keyword evidence="2" id="KW-0677">Repeat</keyword>
<dbReference type="GO" id="GO:0008154">
    <property type="term" value="P:actin polymerization or depolymerization"/>
    <property type="evidence" value="ECO:0007669"/>
    <property type="project" value="TreeGrafter"/>
</dbReference>
<feature type="compositionally biased region" description="Acidic residues" evidence="3">
    <location>
        <begin position="1078"/>
        <end position="1087"/>
    </location>
</feature>